<keyword evidence="14 18" id="KW-0143">Chaperone</keyword>
<evidence type="ECO:0000256" key="14">
    <source>
        <dbReference type="ARBA" id="ARBA00023186"/>
    </source>
</evidence>
<evidence type="ECO:0000256" key="15">
    <source>
        <dbReference type="ARBA" id="ARBA00037525"/>
    </source>
</evidence>
<dbReference type="SUPFAM" id="SSF49899">
    <property type="entry name" value="Concanavalin A-like lectins/glucanases"/>
    <property type="match status" value="1"/>
</dbReference>
<keyword evidence="13" id="KW-0325">Glycoprotein</keyword>
<dbReference type="Gene3D" id="2.60.120.200">
    <property type="match status" value="1"/>
</dbReference>
<feature type="compositionally biased region" description="Basic and acidic residues" evidence="19">
    <location>
        <begin position="223"/>
        <end position="249"/>
    </location>
</feature>
<dbReference type="PANTHER" id="PTHR11073">
    <property type="entry name" value="CALRETICULIN AND CALNEXIN"/>
    <property type="match status" value="1"/>
</dbReference>
<evidence type="ECO:0000256" key="3">
    <source>
        <dbReference type="ARBA" id="ARBA00022692"/>
    </source>
</evidence>
<dbReference type="InterPro" id="IPR001580">
    <property type="entry name" value="Calret/calnex"/>
</dbReference>
<keyword evidence="8 18" id="KW-0256">Endoplasmic reticulum</keyword>
<keyword evidence="6" id="KW-0430">Lectin</keyword>
<dbReference type="PANTHER" id="PTHR11073:SF1">
    <property type="entry name" value="CALNEXIN 14D-RELATED"/>
    <property type="match status" value="1"/>
</dbReference>
<evidence type="ECO:0000256" key="18">
    <source>
        <dbReference type="RuleBase" id="RU362126"/>
    </source>
</evidence>
<evidence type="ECO:0000256" key="13">
    <source>
        <dbReference type="ARBA" id="ARBA00023180"/>
    </source>
</evidence>
<feature type="disulfide bond" evidence="17">
    <location>
        <begin position="108"/>
        <end position="141"/>
    </location>
</feature>
<dbReference type="AlphaFoldDB" id="A0A1J4JKH8"/>
<comment type="function">
    <text evidence="15">Calcium-binding protein that interacts with newly synthesized monoglucosylated glycoproteins in the endoplasmic reticulum. It may act in assisting protein assembly and/or in the retention within the ER of unassembled protein subunits. It seems to play a major role in the quality control apparatus of the ER by the retention of incorrectly folded proteins.</text>
</comment>
<evidence type="ECO:0000256" key="10">
    <source>
        <dbReference type="ARBA" id="ARBA00022989"/>
    </source>
</evidence>
<dbReference type="GO" id="GO:0006457">
    <property type="term" value="P:protein folding"/>
    <property type="evidence" value="ECO:0007669"/>
    <property type="project" value="InterPro"/>
</dbReference>
<dbReference type="RefSeq" id="XP_068352040.1">
    <property type="nucleotide sequence ID" value="XM_068509862.1"/>
</dbReference>
<keyword evidence="4" id="KW-0479">Metal-binding</keyword>
<dbReference type="Pfam" id="PF00262">
    <property type="entry name" value="Calreticulin"/>
    <property type="match status" value="1"/>
</dbReference>
<comment type="similarity">
    <text evidence="2 18">Belongs to the calreticulin family.</text>
</comment>
<evidence type="ECO:0000256" key="11">
    <source>
        <dbReference type="ARBA" id="ARBA00023136"/>
    </source>
</evidence>
<keyword evidence="21" id="KW-1185">Reference proteome</keyword>
<evidence type="ECO:0000256" key="17">
    <source>
        <dbReference type="PIRSR" id="PIRSR601580-3"/>
    </source>
</evidence>
<evidence type="ECO:0000256" key="7">
    <source>
        <dbReference type="ARBA" id="ARBA00022737"/>
    </source>
</evidence>
<keyword evidence="11 18" id="KW-0472">Membrane</keyword>
<dbReference type="GO" id="GO:0036503">
    <property type="term" value="P:ERAD pathway"/>
    <property type="evidence" value="ECO:0007669"/>
    <property type="project" value="TreeGrafter"/>
</dbReference>
<feature type="region of interest" description="Disordered" evidence="19">
    <location>
        <begin position="206"/>
        <end position="249"/>
    </location>
</feature>
<evidence type="ECO:0000256" key="1">
    <source>
        <dbReference type="ARBA" id="ARBA00004389"/>
    </source>
</evidence>
<name>A0A1J4JKH8_9EUKA</name>
<dbReference type="EMBL" id="MLAK01001034">
    <property type="protein sequence ID" value="OHS98903.1"/>
    <property type="molecule type" value="Genomic_DNA"/>
</dbReference>
<dbReference type="GO" id="GO:0005789">
    <property type="term" value="C:endoplasmic reticulum membrane"/>
    <property type="evidence" value="ECO:0007669"/>
    <property type="project" value="UniProtKB-SubCell"/>
</dbReference>
<keyword evidence="9" id="KW-0106">Calcium</keyword>
<keyword evidence="3 18" id="KW-0812">Transmembrane</keyword>
<evidence type="ECO:0000313" key="20">
    <source>
        <dbReference type="EMBL" id="OHS98903.1"/>
    </source>
</evidence>
<comment type="caution">
    <text evidence="20">The sequence shown here is derived from an EMBL/GenBank/DDBJ whole genome shotgun (WGS) entry which is preliminary data.</text>
</comment>
<dbReference type="GeneID" id="94844566"/>
<dbReference type="Gene3D" id="2.10.250.10">
    <property type="entry name" value="Calreticulin/calnexin, P domain"/>
    <property type="match status" value="1"/>
</dbReference>
<dbReference type="OrthoDB" id="1938156at2759"/>
<sequence length="480" mass="55808">MLLLVLTGFNSAQSSIPTKPDQGYFFFESFGNENWEEKWKLSKERKYKGKWVQKVIEEPQGIPQEKMLFMDTEKASYGLSTKFSEPLDITNQTLILQYEIRQQSTLECGGTYIKLFPDQNFDPVKLNKNTKFVVMFGPDVCGATNKVHFVFQHQNPKTGAFEEKHLINPPKMKLDALNHLYTLIVRPDNAFEILIDGKIERTGSLLNDFDPPVTPPEVIDDPDDRKPKNWDDQEFIIDKKAKKPKDWDEKAPEFIEDQSRKNPPDGWLLDEPRFVLDENAQKPKDWNSEELGDWNPPLVPNPKCKSAPGCGEYKPPLIKNPNYKGKWTQPLVKNPNYVGIWTPRKILNPNYFEDQHPHNLGLIWGIGFEVWMVNKDIGISNVLISTDEKVVRKWNQNHFFPKQKIQKKKYQKIYEDDYEDLDSIKILIFLLAPYIVGVILLICLIVCCIKRRENMSNSISIQARAPKKKCRKNDSKFKTM</sequence>
<dbReference type="InterPro" id="IPR013320">
    <property type="entry name" value="ConA-like_dom_sf"/>
</dbReference>
<dbReference type="GO" id="GO:0051082">
    <property type="term" value="F:unfolded protein binding"/>
    <property type="evidence" value="ECO:0007669"/>
    <property type="project" value="InterPro"/>
</dbReference>
<dbReference type="InterPro" id="IPR018124">
    <property type="entry name" value="Calret/calnex_CS"/>
</dbReference>
<evidence type="ECO:0000256" key="12">
    <source>
        <dbReference type="ARBA" id="ARBA00023157"/>
    </source>
</evidence>
<comment type="subcellular location">
    <subcellularLocation>
        <location evidence="16">Endomembrane system</location>
        <topology evidence="16">Single-pass type I membrane protein</topology>
    </subcellularLocation>
    <subcellularLocation>
        <location evidence="1">Endoplasmic reticulum membrane</location>
        <topology evidence="1">Single-pass membrane protein</topology>
    </subcellularLocation>
</comment>
<keyword evidence="12 17" id="KW-1015">Disulfide bond</keyword>
<proteinExistence type="inferred from homology"/>
<protein>
    <submittedName>
        <fullName evidence="20">Calreticulin family protein</fullName>
    </submittedName>
</protein>
<dbReference type="GO" id="GO:0005509">
    <property type="term" value="F:calcium ion binding"/>
    <property type="evidence" value="ECO:0007669"/>
    <property type="project" value="InterPro"/>
</dbReference>
<dbReference type="InterPro" id="IPR009033">
    <property type="entry name" value="Calreticulin/calnexin_P_dom_sf"/>
</dbReference>
<evidence type="ECO:0000256" key="4">
    <source>
        <dbReference type="ARBA" id="ARBA00022723"/>
    </source>
</evidence>
<evidence type="ECO:0000256" key="2">
    <source>
        <dbReference type="ARBA" id="ARBA00010983"/>
    </source>
</evidence>
<feature type="transmembrane region" description="Helical" evidence="18">
    <location>
        <begin position="426"/>
        <end position="449"/>
    </location>
</feature>
<evidence type="ECO:0000256" key="9">
    <source>
        <dbReference type="ARBA" id="ARBA00022837"/>
    </source>
</evidence>
<organism evidence="20 21">
    <name type="scientific">Tritrichomonas foetus</name>
    <dbReference type="NCBI Taxonomy" id="1144522"/>
    <lineage>
        <taxon>Eukaryota</taxon>
        <taxon>Metamonada</taxon>
        <taxon>Parabasalia</taxon>
        <taxon>Tritrichomonadida</taxon>
        <taxon>Tritrichomonadidae</taxon>
        <taxon>Tritrichomonas</taxon>
    </lineage>
</organism>
<dbReference type="FunFam" id="2.10.250.10:FF:000001">
    <property type="entry name" value="Calnexin homolog"/>
    <property type="match status" value="1"/>
</dbReference>
<evidence type="ECO:0000256" key="8">
    <source>
        <dbReference type="ARBA" id="ARBA00022824"/>
    </source>
</evidence>
<dbReference type="GO" id="GO:0030246">
    <property type="term" value="F:carbohydrate binding"/>
    <property type="evidence" value="ECO:0007669"/>
    <property type="project" value="UniProtKB-KW"/>
</dbReference>
<keyword evidence="7" id="KW-0677">Repeat</keyword>
<dbReference type="VEuPathDB" id="TrichDB:TRFO_34772"/>
<evidence type="ECO:0000256" key="5">
    <source>
        <dbReference type="ARBA" id="ARBA00022729"/>
    </source>
</evidence>
<dbReference type="PROSITE" id="PS00804">
    <property type="entry name" value="CALRETICULIN_2"/>
    <property type="match status" value="1"/>
</dbReference>
<dbReference type="PRINTS" id="PR00626">
    <property type="entry name" value="CALRETICULIN"/>
</dbReference>
<reference evidence="20" key="1">
    <citation type="submission" date="2016-10" db="EMBL/GenBank/DDBJ databases">
        <authorList>
            <person name="Benchimol M."/>
            <person name="Almeida L.G."/>
            <person name="Vasconcelos A.T."/>
            <person name="Perreira-Neves A."/>
            <person name="Rosa I.A."/>
            <person name="Tasca T."/>
            <person name="Bogo M.R."/>
            <person name="de Souza W."/>
        </authorList>
    </citation>
    <scope>NUCLEOTIDE SEQUENCE [LARGE SCALE GENOMIC DNA]</scope>
    <source>
        <strain evidence="20">K</strain>
    </source>
</reference>
<keyword evidence="10 18" id="KW-1133">Transmembrane helix</keyword>
<evidence type="ECO:0000256" key="19">
    <source>
        <dbReference type="SAM" id="MobiDB-lite"/>
    </source>
</evidence>
<dbReference type="FunFam" id="2.60.120.200:FF:000048">
    <property type="entry name" value="Calnexin homolog"/>
    <property type="match status" value="1"/>
</dbReference>
<dbReference type="Proteomes" id="UP000179807">
    <property type="component" value="Unassembled WGS sequence"/>
</dbReference>
<evidence type="ECO:0000256" key="6">
    <source>
        <dbReference type="ARBA" id="ARBA00022734"/>
    </source>
</evidence>
<evidence type="ECO:0000313" key="21">
    <source>
        <dbReference type="Proteomes" id="UP000179807"/>
    </source>
</evidence>
<gene>
    <name evidence="20" type="ORF">TRFO_34772</name>
</gene>
<dbReference type="SUPFAM" id="SSF63887">
    <property type="entry name" value="P-domain of calnexin/calreticulin"/>
    <property type="match status" value="1"/>
</dbReference>
<keyword evidence="5" id="KW-0732">Signal</keyword>
<evidence type="ECO:0000256" key="16">
    <source>
        <dbReference type="ARBA" id="ARBA00046288"/>
    </source>
</evidence>
<accession>A0A1J4JKH8</accession>